<dbReference type="RefSeq" id="WP_011302054.1">
    <property type="nucleotide sequence ID" value="NC_007350.1"/>
</dbReference>
<accession>Q4A129</accession>
<dbReference type="CDD" id="cd17275">
    <property type="entry name" value="RMtype1_S_MjaORF132P-TRD1-CR1_like"/>
    <property type="match status" value="1"/>
</dbReference>
<protein>
    <submittedName>
        <fullName evidence="6">Putative restriction endonuclease S subunit</fullName>
    </submittedName>
</protein>
<dbReference type="InterPro" id="IPR052021">
    <property type="entry name" value="Type-I_RS_S_subunit"/>
</dbReference>
<name>Q4A129_STAS1</name>
<sequence length="411" mass="47329">MTNEVKNVPKLRFQRFEDEWKKKRLKDIVEPLKGNSGENKNLPVLTISAKKGWLNQKERFSQVIAGNSLSKYNELKKGDLSYNKGNSKVALYGIVYKLGFDNALVPNVYKSFRPKPNNVSDFLEKYFHTKILDRQLRRVITSTARMDGLLNISDYDFYNMSLNIPVNNEQKKIGDFFSKLDQQIELEEKKLAKLEEQKKGYMQKIFSQELRFKDENGNDYPEWEEINLGSLYKKGKAGGTPKSTESKYYNGKVPFLSISDITKQGKFLNTTEKKITQEGLDNSTAWLVPVNSINYAMYASVGYLSINKIEVATSQAIFNMVFEDYNLVEYLYYYLNYIRDKGVLEKLMGTGTQSNLSASIMKNITVKVPSKNEIIKTSKFLGNVDELIETQSSKVELLKERKEGLLQKMFV</sequence>
<dbReference type="EMBL" id="AP008934">
    <property type="protein sequence ID" value="BAE17197.1"/>
    <property type="molecule type" value="Genomic_DNA"/>
</dbReference>
<evidence type="ECO:0000256" key="1">
    <source>
        <dbReference type="ARBA" id="ARBA00010923"/>
    </source>
</evidence>
<dbReference type="HOGENOM" id="CLU_021095_0_3_9"/>
<dbReference type="KEGG" id="ssp:SSP0052"/>
<proteinExistence type="inferred from homology"/>
<dbReference type="Proteomes" id="UP000006371">
    <property type="component" value="Chromosome"/>
</dbReference>
<dbReference type="PANTHER" id="PTHR30408:SF12">
    <property type="entry name" value="TYPE I RESTRICTION ENZYME MJAVIII SPECIFICITY SUBUNIT"/>
    <property type="match status" value="1"/>
</dbReference>
<evidence type="ECO:0000256" key="3">
    <source>
        <dbReference type="ARBA" id="ARBA00023125"/>
    </source>
</evidence>
<gene>
    <name evidence="6" type="ordered locus">SSP0052</name>
</gene>
<keyword evidence="6" id="KW-0255">Endonuclease</keyword>
<evidence type="ECO:0000313" key="6">
    <source>
        <dbReference type="EMBL" id="BAE17197.1"/>
    </source>
</evidence>
<keyword evidence="6" id="KW-0378">Hydrolase</keyword>
<keyword evidence="6" id="KW-0540">Nuclease</keyword>
<feature type="domain" description="Type I restriction modification DNA specificity" evidence="5">
    <location>
        <begin position="222"/>
        <end position="392"/>
    </location>
</feature>
<dbReference type="GO" id="GO:0009307">
    <property type="term" value="P:DNA restriction-modification system"/>
    <property type="evidence" value="ECO:0007669"/>
    <property type="project" value="UniProtKB-KW"/>
</dbReference>
<dbReference type="PANTHER" id="PTHR30408">
    <property type="entry name" value="TYPE-1 RESTRICTION ENZYME ECOKI SPECIFICITY PROTEIN"/>
    <property type="match status" value="1"/>
</dbReference>
<dbReference type="InterPro" id="IPR000055">
    <property type="entry name" value="Restrct_endonuc_typeI_TRD"/>
</dbReference>
<dbReference type="GO" id="GO:0004519">
    <property type="term" value="F:endonuclease activity"/>
    <property type="evidence" value="ECO:0007669"/>
    <property type="project" value="UniProtKB-KW"/>
</dbReference>
<keyword evidence="4" id="KW-0175">Coiled coil</keyword>
<dbReference type="Gene3D" id="1.10.287.1120">
    <property type="entry name" value="Bipartite methylase S protein"/>
    <property type="match status" value="1"/>
</dbReference>
<organism evidence="6 7">
    <name type="scientific">Staphylococcus saprophyticus subsp. saprophyticus (strain ATCC 15305 / DSM 20229 / NCIMB 8711 / NCTC 7292 / S-41)</name>
    <dbReference type="NCBI Taxonomy" id="342451"/>
    <lineage>
        <taxon>Bacteria</taxon>
        <taxon>Bacillati</taxon>
        <taxon>Bacillota</taxon>
        <taxon>Bacilli</taxon>
        <taxon>Bacillales</taxon>
        <taxon>Staphylococcaceae</taxon>
        <taxon>Staphylococcus</taxon>
    </lineage>
</organism>
<keyword evidence="2" id="KW-0680">Restriction system</keyword>
<dbReference type="AlphaFoldDB" id="Q4A129"/>
<dbReference type="Gene3D" id="3.90.220.20">
    <property type="entry name" value="DNA methylase specificity domains"/>
    <property type="match status" value="2"/>
</dbReference>
<keyword evidence="3" id="KW-0238">DNA-binding</keyword>
<dbReference type="GO" id="GO:0003677">
    <property type="term" value="F:DNA binding"/>
    <property type="evidence" value="ECO:0007669"/>
    <property type="project" value="UniProtKB-KW"/>
</dbReference>
<evidence type="ECO:0000259" key="5">
    <source>
        <dbReference type="Pfam" id="PF01420"/>
    </source>
</evidence>
<feature type="domain" description="Type I restriction modification DNA specificity" evidence="5">
    <location>
        <begin position="18"/>
        <end position="196"/>
    </location>
</feature>
<dbReference type="SUPFAM" id="SSF116734">
    <property type="entry name" value="DNA methylase specificity domain"/>
    <property type="match status" value="2"/>
</dbReference>
<dbReference type="SMR" id="Q4A129"/>
<keyword evidence="7" id="KW-1185">Reference proteome</keyword>
<evidence type="ECO:0000256" key="2">
    <source>
        <dbReference type="ARBA" id="ARBA00022747"/>
    </source>
</evidence>
<dbReference type="InterPro" id="IPR044946">
    <property type="entry name" value="Restrct_endonuc_typeI_TRD_sf"/>
</dbReference>
<dbReference type="OrthoDB" id="9795776at2"/>
<dbReference type="Pfam" id="PF01420">
    <property type="entry name" value="Methylase_S"/>
    <property type="match status" value="2"/>
</dbReference>
<dbReference type="REBASE" id="11262">
    <property type="entry name" value="S.SsaAORF53P"/>
</dbReference>
<evidence type="ECO:0000313" key="7">
    <source>
        <dbReference type="Proteomes" id="UP000006371"/>
    </source>
</evidence>
<dbReference type="eggNOG" id="COG0732">
    <property type="taxonomic scope" value="Bacteria"/>
</dbReference>
<evidence type="ECO:0000256" key="4">
    <source>
        <dbReference type="SAM" id="Coils"/>
    </source>
</evidence>
<feature type="coiled-coil region" evidence="4">
    <location>
        <begin position="177"/>
        <end position="211"/>
    </location>
</feature>
<dbReference type="GeneID" id="29257249"/>
<reference evidence="6 7" key="1">
    <citation type="journal article" date="2005" name="Proc. Natl. Acad. Sci. U.S.A.">
        <title>Whole genome sequence of Staphylococcus saprophyticus reveals the pathogenesis of uncomplicated urinary tract infection.</title>
        <authorList>
            <person name="Kuroda M."/>
            <person name="Yamashita A."/>
            <person name="Hirakawa H."/>
            <person name="Kumano M."/>
            <person name="Morikawa K."/>
            <person name="Higashide M."/>
            <person name="Maruyama A."/>
            <person name="Inose Y."/>
            <person name="Matoba K."/>
            <person name="Toh H."/>
            <person name="Kuhara S."/>
            <person name="Hattori M."/>
            <person name="Ohta T."/>
        </authorList>
    </citation>
    <scope>NUCLEOTIDE SEQUENCE [LARGE SCALE GENOMIC DNA]</scope>
    <source>
        <strain evidence="7">ATCC 15305 / DSM 20229 / NCIMB 8711 / NCTC 7292 / S-41</strain>
    </source>
</reference>
<comment type="similarity">
    <text evidence="1">Belongs to the type-I restriction system S methylase family.</text>
</comment>